<dbReference type="GO" id="GO:0004766">
    <property type="term" value="F:spermidine synthase activity"/>
    <property type="evidence" value="ECO:0007669"/>
    <property type="project" value="TreeGrafter"/>
</dbReference>
<keyword evidence="2 3" id="KW-0808">Transferase</keyword>
<dbReference type="PROSITE" id="PS01330">
    <property type="entry name" value="PABS_1"/>
    <property type="match status" value="1"/>
</dbReference>
<dbReference type="GO" id="GO:0008295">
    <property type="term" value="P:spermidine biosynthetic process"/>
    <property type="evidence" value="ECO:0007669"/>
    <property type="project" value="TreeGrafter"/>
</dbReference>
<proteinExistence type="inferred from homology"/>
<keyword evidence="7" id="KW-1185">Reference proteome</keyword>
<evidence type="ECO:0000259" key="5">
    <source>
        <dbReference type="PROSITE" id="PS51006"/>
    </source>
</evidence>
<dbReference type="NCBIfam" id="NF002010">
    <property type="entry name" value="PRK00811.1"/>
    <property type="match status" value="1"/>
</dbReference>
<dbReference type="PANTHER" id="PTHR11558">
    <property type="entry name" value="SPERMIDINE/SPERMINE SYNTHASE"/>
    <property type="match status" value="1"/>
</dbReference>
<evidence type="ECO:0000313" key="6">
    <source>
        <dbReference type="EMBL" id="KAH3676235.1"/>
    </source>
</evidence>
<dbReference type="EMBL" id="JAEUBG010005308">
    <property type="protein sequence ID" value="KAH3676235.1"/>
    <property type="molecule type" value="Genomic_DNA"/>
</dbReference>
<comment type="similarity">
    <text evidence="1 4">Belongs to the spermidine/spermine synthase family.</text>
</comment>
<dbReference type="Pfam" id="PF01564">
    <property type="entry name" value="Spermine_synth"/>
    <property type="match status" value="1"/>
</dbReference>
<dbReference type="InterPro" id="IPR029063">
    <property type="entry name" value="SAM-dependent_MTases_sf"/>
</dbReference>
<dbReference type="InterPro" id="IPR001045">
    <property type="entry name" value="Spermi_synthase"/>
</dbReference>
<dbReference type="Gene3D" id="3.40.50.150">
    <property type="entry name" value="Vaccinia Virus protein VP39"/>
    <property type="match status" value="1"/>
</dbReference>
<reference evidence="6" key="1">
    <citation type="journal article" date="2021" name="Open Biol.">
        <title>Shared evolutionary footprints suggest mitochondrial oxidative damage underlies multiple complex I losses in fungi.</title>
        <authorList>
            <person name="Schikora-Tamarit M.A."/>
            <person name="Marcet-Houben M."/>
            <person name="Nosek J."/>
            <person name="Gabaldon T."/>
        </authorList>
    </citation>
    <scope>NUCLEOTIDE SEQUENCE</scope>
    <source>
        <strain evidence="6">CBS2887</strain>
    </source>
</reference>
<feature type="domain" description="PABS" evidence="5">
    <location>
        <begin position="17"/>
        <end position="260"/>
    </location>
</feature>
<dbReference type="InterPro" id="IPR037163">
    <property type="entry name" value="Spermidine_synt_N_sf"/>
</dbReference>
<dbReference type="InterPro" id="IPR030374">
    <property type="entry name" value="PABS"/>
</dbReference>
<dbReference type="OrthoDB" id="38125at2759"/>
<reference evidence="6" key="2">
    <citation type="submission" date="2021-01" db="EMBL/GenBank/DDBJ databases">
        <authorList>
            <person name="Schikora-Tamarit M.A."/>
        </authorList>
    </citation>
    <scope>NUCLEOTIDE SEQUENCE</scope>
    <source>
        <strain evidence="6">CBS2887</strain>
    </source>
</reference>
<sequence>MTQDIEQTQLTHPTIKDGWFREISDSSFPGQALALKVDRILDIVKSPFQDILVFKSTDYGNVLVLDGIIQLTERDEFAYQEMITHLPLMSHPNPKRVLIIGGGDGGVIREALKHKDVEKIVLVEIDETVIRLSKEYLPHMSSGFDDKRVEVHLGDGFKYLENLQAAESSNKFDVIITDSSDPEGPAVAFFQKTYFTLLSNALSDSNGIVITQASENVWLDINKLRELKSCISEVFPVVNCSYCMVPTYTSGQLGLMIASKNKEANLKTPTRSLPRKMENELFRYYNKEMHKSSFVLPNWAANFLGEE</sequence>
<dbReference type="InterPro" id="IPR035246">
    <property type="entry name" value="Spermidine_synt_N"/>
</dbReference>
<protein>
    <recommendedName>
        <fullName evidence="5">PABS domain-containing protein</fullName>
    </recommendedName>
</protein>
<dbReference type="GO" id="GO:0015940">
    <property type="term" value="P:pantothenate biosynthetic process"/>
    <property type="evidence" value="ECO:0007669"/>
    <property type="project" value="UniProtKB-ARBA"/>
</dbReference>
<evidence type="ECO:0000256" key="4">
    <source>
        <dbReference type="RuleBase" id="RU003836"/>
    </source>
</evidence>
<feature type="active site" description="Proton acceptor" evidence="3">
    <location>
        <position position="178"/>
    </location>
</feature>
<dbReference type="Gene3D" id="2.30.140.10">
    <property type="entry name" value="Spermidine synthase, tetramerisation domain"/>
    <property type="match status" value="1"/>
</dbReference>
<dbReference type="HAMAP" id="MF_00198">
    <property type="entry name" value="Spermidine_synth"/>
    <property type="match status" value="1"/>
</dbReference>
<comment type="caution">
    <text evidence="6">The sequence shown here is derived from an EMBL/GenBank/DDBJ whole genome shotgun (WGS) entry which is preliminary data.</text>
</comment>
<evidence type="ECO:0000256" key="2">
    <source>
        <dbReference type="ARBA" id="ARBA00022679"/>
    </source>
</evidence>
<gene>
    <name evidence="6" type="ORF">WICPIJ_009195</name>
</gene>
<evidence type="ECO:0000313" key="7">
    <source>
        <dbReference type="Proteomes" id="UP000774326"/>
    </source>
</evidence>
<dbReference type="NCBIfam" id="TIGR00417">
    <property type="entry name" value="speE"/>
    <property type="match status" value="1"/>
</dbReference>
<name>A0A9P8TF29_WICPI</name>
<accession>A0A9P8TF29</accession>
<dbReference type="PROSITE" id="PS51006">
    <property type="entry name" value="PABS_2"/>
    <property type="match status" value="1"/>
</dbReference>
<dbReference type="Pfam" id="PF17284">
    <property type="entry name" value="Spermine_synt_N"/>
    <property type="match status" value="1"/>
</dbReference>
<dbReference type="FunFam" id="3.40.50.150:FF:000013">
    <property type="entry name" value="Spermidine synthase"/>
    <property type="match status" value="1"/>
</dbReference>
<keyword evidence="3" id="KW-0620">Polyamine biosynthesis</keyword>
<dbReference type="PANTHER" id="PTHR11558:SF11">
    <property type="entry name" value="SPERMIDINE SYNTHASE"/>
    <property type="match status" value="1"/>
</dbReference>
<dbReference type="AlphaFoldDB" id="A0A9P8TF29"/>
<evidence type="ECO:0000256" key="3">
    <source>
        <dbReference type="PROSITE-ProRule" id="PRU00354"/>
    </source>
</evidence>
<dbReference type="InterPro" id="IPR030373">
    <property type="entry name" value="PABS_CS"/>
</dbReference>
<dbReference type="Proteomes" id="UP000774326">
    <property type="component" value="Unassembled WGS sequence"/>
</dbReference>
<dbReference type="GO" id="GO:0005829">
    <property type="term" value="C:cytosol"/>
    <property type="evidence" value="ECO:0007669"/>
    <property type="project" value="TreeGrafter"/>
</dbReference>
<evidence type="ECO:0000256" key="1">
    <source>
        <dbReference type="ARBA" id="ARBA00007867"/>
    </source>
</evidence>
<dbReference type="FunFam" id="2.30.140.10:FF:000001">
    <property type="entry name" value="SPE3p Spermidine synthase"/>
    <property type="match status" value="1"/>
</dbReference>
<dbReference type="SUPFAM" id="SSF53335">
    <property type="entry name" value="S-adenosyl-L-methionine-dependent methyltransferases"/>
    <property type="match status" value="1"/>
</dbReference>
<organism evidence="6 7">
    <name type="scientific">Wickerhamomyces pijperi</name>
    <name type="common">Yeast</name>
    <name type="synonym">Pichia pijperi</name>
    <dbReference type="NCBI Taxonomy" id="599730"/>
    <lineage>
        <taxon>Eukaryota</taxon>
        <taxon>Fungi</taxon>
        <taxon>Dikarya</taxon>
        <taxon>Ascomycota</taxon>
        <taxon>Saccharomycotina</taxon>
        <taxon>Saccharomycetes</taxon>
        <taxon>Phaffomycetales</taxon>
        <taxon>Wickerhamomycetaceae</taxon>
        <taxon>Wickerhamomyces</taxon>
    </lineage>
</organism>